<keyword evidence="3" id="KW-0597">Phosphoprotein</keyword>
<feature type="region of interest" description="Disordered" evidence="5">
    <location>
        <begin position="327"/>
        <end position="346"/>
    </location>
</feature>
<evidence type="ECO:0000313" key="8">
    <source>
        <dbReference type="EMBL" id="QNG49075.1"/>
    </source>
</evidence>
<feature type="transmembrane region" description="Helical" evidence="6">
    <location>
        <begin position="31"/>
        <end position="51"/>
    </location>
</feature>
<dbReference type="InterPro" id="IPR003594">
    <property type="entry name" value="HATPase_dom"/>
</dbReference>
<dbReference type="InterPro" id="IPR036890">
    <property type="entry name" value="HATPase_C_sf"/>
</dbReference>
<evidence type="ECO:0000259" key="7">
    <source>
        <dbReference type="PROSITE" id="PS50109"/>
    </source>
</evidence>
<evidence type="ECO:0000256" key="3">
    <source>
        <dbReference type="ARBA" id="ARBA00022553"/>
    </source>
</evidence>
<dbReference type="InterPro" id="IPR003661">
    <property type="entry name" value="HisK_dim/P_dom"/>
</dbReference>
<dbReference type="Gene3D" id="1.10.287.130">
    <property type="match status" value="1"/>
</dbReference>
<dbReference type="InterPro" id="IPR036097">
    <property type="entry name" value="HisK_dim/P_sf"/>
</dbReference>
<comment type="catalytic activity">
    <reaction evidence="1">
        <text>ATP + protein L-histidine = ADP + protein N-phospho-L-histidine.</text>
        <dbReference type="EC" id="2.7.13.3"/>
    </reaction>
</comment>
<evidence type="ECO:0000256" key="5">
    <source>
        <dbReference type="SAM" id="MobiDB-lite"/>
    </source>
</evidence>
<dbReference type="EC" id="2.7.13.3" evidence="2"/>
<dbReference type="InterPro" id="IPR004358">
    <property type="entry name" value="Sig_transdc_His_kin-like_C"/>
</dbReference>
<dbReference type="PANTHER" id="PTHR43065:SF49">
    <property type="entry name" value="HISTIDINE KINASE"/>
    <property type="match status" value="1"/>
</dbReference>
<sequence length="369" mass="40041">MLLIRSENAALEKAEQALVARRQADAARLRTLSIAVIIGALLASAILAALVTRAARIHAAELVDQNETLIRERENREKAETMLRQAQKMEALGQLTGGVAHDFNNMLAIIVGSMDMMLRRLPDGDERLRTLAENALSGANRAAALTKRLLAFSRLQPLDPKPTDINKCVSDMSEMMRRSIGEHIVVETVLAGGLWRAFIDCPQLESALLNLAVNARDAMGDNGRLTIETSNAFLDKAYAAQHDEVESGQYVLVAVTDTGAGMTPDVLAKAFDPFFTTKRVGEGTGLGLSQVHGFLKQSRGHIKLYSEIGVGTTVKLYLPRDTANRELPADIEHRPASTDDRTHPVRTAATDGLLGDLASYLPRKASTPS</sequence>
<dbReference type="AlphaFoldDB" id="A0A9X7YFT9"/>
<dbReference type="GO" id="GO:0000155">
    <property type="term" value="F:phosphorelay sensor kinase activity"/>
    <property type="evidence" value="ECO:0007669"/>
    <property type="project" value="InterPro"/>
</dbReference>
<feature type="coiled-coil region" evidence="4">
    <location>
        <begin position="59"/>
        <end position="89"/>
    </location>
</feature>
<keyword evidence="4" id="KW-0175">Coiled coil</keyword>
<keyword evidence="6" id="KW-1133">Transmembrane helix</keyword>
<dbReference type="SMART" id="SM00388">
    <property type="entry name" value="HisKA"/>
    <property type="match status" value="1"/>
</dbReference>
<feature type="domain" description="Histidine kinase" evidence="7">
    <location>
        <begin position="98"/>
        <end position="322"/>
    </location>
</feature>
<evidence type="ECO:0000256" key="2">
    <source>
        <dbReference type="ARBA" id="ARBA00012438"/>
    </source>
</evidence>
<protein>
    <recommendedName>
        <fullName evidence="2">histidine kinase</fullName>
        <ecNumber evidence="2">2.7.13.3</ecNumber>
    </recommendedName>
</protein>
<dbReference type="EMBL" id="CP060122">
    <property type="protein sequence ID" value="QNG49075.1"/>
    <property type="molecule type" value="Genomic_DNA"/>
</dbReference>
<dbReference type="PROSITE" id="PS50109">
    <property type="entry name" value="HIS_KIN"/>
    <property type="match status" value="1"/>
</dbReference>
<evidence type="ECO:0000256" key="1">
    <source>
        <dbReference type="ARBA" id="ARBA00000085"/>
    </source>
</evidence>
<reference evidence="8 9" key="1">
    <citation type="submission" date="2020-07" db="EMBL/GenBank/DDBJ databases">
        <title>Whole genome sequence of Sphingobium yanoikuyae A3.</title>
        <authorList>
            <person name="Han S.-S."/>
        </authorList>
    </citation>
    <scope>NUCLEOTIDE SEQUENCE [LARGE SCALE GENOMIC DNA]</scope>
    <source>
        <strain evidence="8 9">A3</strain>
    </source>
</reference>
<dbReference type="Pfam" id="PF00512">
    <property type="entry name" value="HisKA"/>
    <property type="match status" value="1"/>
</dbReference>
<accession>A0A9X7YFT9</accession>
<evidence type="ECO:0000313" key="9">
    <source>
        <dbReference type="Proteomes" id="UP000515377"/>
    </source>
</evidence>
<dbReference type="Gene3D" id="3.30.565.10">
    <property type="entry name" value="Histidine kinase-like ATPase, C-terminal domain"/>
    <property type="match status" value="1"/>
</dbReference>
<gene>
    <name evidence="8" type="ORF">H3V42_16090</name>
</gene>
<keyword evidence="6" id="KW-0812">Transmembrane</keyword>
<dbReference type="Pfam" id="PF02518">
    <property type="entry name" value="HATPase_c"/>
    <property type="match status" value="1"/>
</dbReference>
<organism evidence="8 9">
    <name type="scientific">Sphingobium yanoikuyae</name>
    <name type="common">Sphingomonas yanoikuyae</name>
    <dbReference type="NCBI Taxonomy" id="13690"/>
    <lineage>
        <taxon>Bacteria</taxon>
        <taxon>Pseudomonadati</taxon>
        <taxon>Pseudomonadota</taxon>
        <taxon>Alphaproteobacteria</taxon>
        <taxon>Sphingomonadales</taxon>
        <taxon>Sphingomonadaceae</taxon>
        <taxon>Sphingobium</taxon>
    </lineage>
</organism>
<name>A0A9X7YFT9_SPHYA</name>
<dbReference type="PRINTS" id="PR00344">
    <property type="entry name" value="BCTRLSENSOR"/>
</dbReference>
<evidence type="ECO:0000256" key="4">
    <source>
        <dbReference type="SAM" id="Coils"/>
    </source>
</evidence>
<feature type="compositionally biased region" description="Basic and acidic residues" evidence="5">
    <location>
        <begin position="327"/>
        <end position="343"/>
    </location>
</feature>
<dbReference type="Proteomes" id="UP000515377">
    <property type="component" value="Chromosome"/>
</dbReference>
<keyword evidence="6" id="KW-0472">Membrane</keyword>
<dbReference type="SUPFAM" id="SSF47384">
    <property type="entry name" value="Homodimeric domain of signal transducing histidine kinase"/>
    <property type="match status" value="1"/>
</dbReference>
<dbReference type="PANTHER" id="PTHR43065">
    <property type="entry name" value="SENSOR HISTIDINE KINASE"/>
    <property type="match status" value="1"/>
</dbReference>
<evidence type="ECO:0000256" key="6">
    <source>
        <dbReference type="SAM" id="Phobius"/>
    </source>
</evidence>
<dbReference type="SUPFAM" id="SSF55874">
    <property type="entry name" value="ATPase domain of HSP90 chaperone/DNA topoisomerase II/histidine kinase"/>
    <property type="match status" value="1"/>
</dbReference>
<proteinExistence type="predicted"/>
<dbReference type="SMART" id="SM00387">
    <property type="entry name" value="HATPase_c"/>
    <property type="match status" value="1"/>
</dbReference>
<dbReference type="InterPro" id="IPR005467">
    <property type="entry name" value="His_kinase_dom"/>
</dbReference>